<keyword evidence="5" id="KW-0418">Kinase</keyword>
<keyword evidence="3" id="KW-0067">ATP-binding</keyword>
<name>I7MCV0_TETTS</name>
<gene>
    <name evidence="5" type="ORF">TTHERM_00585320</name>
</gene>
<dbReference type="PANTHER" id="PTHR10513">
    <property type="entry name" value="DEOXYNUCLEOSIDE KINASE"/>
    <property type="match status" value="1"/>
</dbReference>
<dbReference type="InterPro" id="IPR002624">
    <property type="entry name" value="DCK/DGK"/>
</dbReference>
<dbReference type="Proteomes" id="UP000009168">
    <property type="component" value="Unassembled WGS sequence"/>
</dbReference>
<dbReference type="GeneID" id="7824026"/>
<keyword evidence="3" id="KW-0547">Nucleotide-binding</keyword>
<keyword evidence="6" id="KW-1185">Reference proteome</keyword>
<dbReference type="eggNOG" id="KOG4235">
    <property type="taxonomic scope" value="Eukaryota"/>
</dbReference>
<evidence type="ECO:0000313" key="5">
    <source>
        <dbReference type="EMBL" id="EAR84974.1"/>
    </source>
</evidence>
<protein>
    <submittedName>
        <fullName evidence="5">Deoxynucleoside kinase</fullName>
    </submittedName>
</protein>
<dbReference type="PIRSF" id="PIRSF000705">
    <property type="entry name" value="DNK"/>
    <property type="match status" value="1"/>
</dbReference>
<dbReference type="AlphaFoldDB" id="I7MCV0"/>
<comment type="similarity">
    <text evidence="1">Belongs to the DCK/DGK family.</text>
</comment>
<evidence type="ECO:0000256" key="2">
    <source>
        <dbReference type="PIRSR" id="PIRSR000705-1"/>
    </source>
</evidence>
<dbReference type="GO" id="GO:0005737">
    <property type="term" value="C:cytoplasm"/>
    <property type="evidence" value="ECO:0007669"/>
    <property type="project" value="TreeGrafter"/>
</dbReference>
<evidence type="ECO:0000256" key="3">
    <source>
        <dbReference type="PIRSR" id="PIRSR000705-3"/>
    </source>
</evidence>
<sequence>MIAENNNNNFNFLIEGNIGAGKSTFVDKLKYLELGAPIKIVPEPVNIWTNYNNHNYLQYFYDNPRKWTFAFQQMVLNTAANVYRDNQQMDVNTTQINFFERSMYSPINIFALQQYKSNVLCDAEMDLIRKITDDTCKWINYDIKGIIYVRTDPQITRDRMVKRNRKEDCTLPLGYLQDLHQLHDEWLMGDMKKTNLPVLIYENNTNVTIENFDRVKQEISSWVQNPTDKVINPELF</sequence>
<dbReference type="EMBL" id="GG662510">
    <property type="protein sequence ID" value="EAR84974.1"/>
    <property type="molecule type" value="Genomic_DNA"/>
</dbReference>
<feature type="domain" description="Deoxynucleoside kinase" evidence="4">
    <location>
        <begin position="13"/>
        <end position="221"/>
    </location>
</feature>
<proteinExistence type="inferred from homology"/>
<dbReference type="InterPro" id="IPR031314">
    <property type="entry name" value="DNK_dom"/>
</dbReference>
<dbReference type="GO" id="GO:0019136">
    <property type="term" value="F:deoxynucleoside kinase activity"/>
    <property type="evidence" value="ECO:0007669"/>
    <property type="project" value="InterPro"/>
</dbReference>
<feature type="active site" description="Proton acceptor" evidence="2">
    <location>
        <position position="100"/>
    </location>
</feature>
<dbReference type="STRING" id="312017.I7MCV0"/>
<dbReference type="SUPFAM" id="SSF52540">
    <property type="entry name" value="P-loop containing nucleoside triphosphate hydrolases"/>
    <property type="match status" value="1"/>
</dbReference>
<dbReference type="RefSeq" id="XP_001032637.1">
    <property type="nucleotide sequence ID" value="XM_001032637.3"/>
</dbReference>
<reference evidence="6" key="1">
    <citation type="journal article" date="2006" name="PLoS Biol.">
        <title>Macronuclear genome sequence of the ciliate Tetrahymena thermophila, a model eukaryote.</title>
        <authorList>
            <person name="Eisen J.A."/>
            <person name="Coyne R.S."/>
            <person name="Wu M."/>
            <person name="Wu D."/>
            <person name="Thiagarajan M."/>
            <person name="Wortman J.R."/>
            <person name="Badger J.H."/>
            <person name="Ren Q."/>
            <person name="Amedeo P."/>
            <person name="Jones K.M."/>
            <person name="Tallon L.J."/>
            <person name="Delcher A.L."/>
            <person name="Salzberg S.L."/>
            <person name="Silva J.C."/>
            <person name="Haas B.J."/>
            <person name="Majoros W.H."/>
            <person name="Farzad M."/>
            <person name="Carlton J.M."/>
            <person name="Smith R.K. Jr."/>
            <person name="Garg J."/>
            <person name="Pearlman R.E."/>
            <person name="Karrer K.M."/>
            <person name="Sun L."/>
            <person name="Manning G."/>
            <person name="Elde N.C."/>
            <person name="Turkewitz A.P."/>
            <person name="Asai D.J."/>
            <person name="Wilkes D.E."/>
            <person name="Wang Y."/>
            <person name="Cai H."/>
            <person name="Collins K."/>
            <person name="Stewart B.A."/>
            <person name="Lee S.R."/>
            <person name="Wilamowska K."/>
            <person name="Weinberg Z."/>
            <person name="Ruzzo W.L."/>
            <person name="Wloga D."/>
            <person name="Gaertig J."/>
            <person name="Frankel J."/>
            <person name="Tsao C.-C."/>
            <person name="Gorovsky M.A."/>
            <person name="Keeling P.J."/>
            <person name="Waller R.F."/>
            <person name="Patron N.J."/>
            <person name="Cherry J.M."/>
            <person name="Stover N.A."/>
            <person name="Krieger C.J."/>
            <person name="del Toro C."/>
            <person name="Ryder H.F."/>
            <person name="Williamson S.C."/>
            <person name="Barbeau R.A."/>
            <person name="Hamilton E.P."/>
            <person name="Orias E."/>
        </authorList>
    </citation>
    <scope>NUCLEOTIDE SEQUENCE [LARGE SCALE GENOMIC DNA]</scope>
    <source>
        <strain evidence="6">SB210</strain>
    </source>
</reference>
<organism evidence="5 6">
    <name type="scientific">Tetrahymena thermophila (strain SB210)</name>
    <dbReference type="NCBI Taxonomy" id="312017"/>
    <lineage>
        <taxon>Eukaryota</taxon>
        <taxon>Sar</taxon>
        <taxon>Alveolata</taxon>
        <taxon>Ciliophora</taxon>
        <taxon>Intramacronucleata</taxon>
        <taxon>Oligohymenophorea</taxon>
        <taxon>Hymenostomatida</taxon>
        <taxon>Tetrahymenina</taxon>
        <taxon>Tetrahymenidae</taxon>
        <taxon>Tetrahymena</taxon>
    </lineage>
</organism>
<dbReference type="InterPro" id="IPR027417">
    <property type="entry name" value="P-loop_NTPase"/>
</dbReference>
<dbReference type="OrthoDB" id="567086at2759"/>
<dbReference type="GO" id="GO:0005524">
    <property type="term" value="F:ATP binding"/>
    <property type="evidence" value="ECO:0007669"/>
    <property type="project" value="UniProtKB-KW"/>
</dbReference>
<dbReference type="InParanoid" id="I7MCV0"/>
<dbReference type="Gene3D" id="3.40.50.300">
    <property type="entry name" value="P-loop containing nucleotide triphosphate hydrolases"/>
    <property type="match status" value="1"/>
</dbReference>
<evidence type="ECO:0000259" key="4">
    <source>
        <dbReference type="Pfam" id="PF01712"/>
    </source>
</evidence>
<feature type="binding site" evidence="3">
    <location>
        <begin position="159"/>
        <end position="163"/>
    </location>
    <ligand>
        <name>ATP</name>
        <dbReference type="ChEBI" id="CHEBI:30616"/>
    </ligand>
</feature>
<dbReference type="HOGENOM" id="CLU_030466_1_0_1"/>
<feature type="binding site" evidence="3">
    <location>
        <begin position="16"/>
        <end position="24"/>
    </location>
    <ligand>
        <name>ATP</name>
        <dbReference type="ChEBI" id="CHEBI:30616"/>
    </ligand>
</feature>
<keyword evidence="5" id="KW-0808">Transferase</keyword>
<dbReference type="InterPro" id="IPR050566">
    <property type="entry name" value="Deoxyribonucleoside_kinase"/>
</dbReference>
<dbReference type="PANTHER" id="PTHR10513:SF35">
    <property type="entry name" value="DEOXYADENOSINE KINASE"/>
    <property type="match status" value="1"/>
</dbReference>
<evidence type="ECO:0000256" key="1">
    <source>
        <dbReference type="ARBA" id="ARBA00007420"/>
    </source>
</evidence>
<dbReference type="KEGG" id="tet:TTHERM_00585320"/>
<accession>I7MCV0</accession>
<dbReference type="Pfam" id="PF01712">
    <property type="entry name" value="dNK"/>
    <property type="match status" value="1"/>
</dbReference>
<evidence type="ECO:0000313" key="6">
    <source>
        <dbReference type="Proteomes" id="UP000009168"/>
    </source>
</evidence>